<dbReference type="GeneTree" id="ENSGT00940000180788"/>
<accession>A0A3B3QGI7</accession>
<dbReference type="Proteomes" id="UP000261540">
    <property type="component" value="Unplaced"/>
</dbReference>
<sequence>MTSLHKKMPPLTEAEYQGLVKEAIYWLQQPEVQEDPVARNLAAHTGEMLGRISPTKDTFFAEEVHLNLQQLKNGVAEATILLSAVSFHFHLVLCI</sequence>
<reference evidence="1" key="1">
    <citation type="submission" date="2025-08" db="UniProtKB">
        <authorList>
            <consortium name="Ensembl"/>
        </authorList>
    </citation>
    <scope>IDENTIFICATION</scope>
</reference>
<organism evidence="1 2">
    <name type="scientific">Paramormyrops kingsleyae</name>
    <dbReference type="NCBI Taxonomy" id="1676925"/>
    <lineage>
        <taxon>Eukaryota</taxon>
        <taxon>Metazoa</taxon>
        <taxon>Chordata</taxon>
        <taxon>Craniata</taxon>
        <taxon>Vertebrata</taxon>
        <taxon>Euteleostomi</taxon>
        <taxon>Actinopterygii</taxon>
        <taxon>Neopterygii</taxon>
        <taxon>Teleostei</taxon>
        <taxon>Osteoglossocephala</taxon>
        <taxon>Osteoglossomorpha</taxon>
        <taxon>Osteoglossiformes</taxon>
        <taxon>Mormyridae</taxon>
        <taxon>Paramormyrops</taxon>
    </lineage>
</organism>
<proteinExistence type="predicted"/>
<dbReference type="Ensembl" id="ENSPKIT00000029897.1">
    <property type="protein sequence ID" value="ENSPKIP00000005882.1"/>
    <property type="gene ID" value="ENSPKIG00000022386.1"/>
</dbReference>
<name>A0A3B3QGI7_9TELE</name>
<keyword evidence="2" id="KW-1185">Reference proteome</keyword>
<reference evidence="1" key="2">
    <citation type="submission" date="2025-09" db="UniProtKB">
        <authorList>
            <consortium name="Ensembl"/>
        </authorList>
    </citation>
    <scope>IDENTIFICATION</scope>
</reference>
<evidence type="ECO:0000313" key="2">
    <source>
        <dbReference type="Proteomes" id="UP000261540"/>
    </source>
</evidence>
<evidence type="ECO:0000313" key="1">
    <source>
        <dbReference type="Ensembl" id="ENSPKIP00000005882.1"/>
    </source>
</evidence>
<protein>
    <submittedName>
        <fullName evidence="1">Uncharacterized protein</fullName>
    </submittedName>
</protein>
<dbReference type="AlphaFoldDB" id="A0A3B3QGI7"/>